<evidence type="ECO:0000256" key="2">
    <source>
        <dbReference type="ARBA" id="ARBA00035112"/>
    </source>
</evidence>
<protein>
    <recommendedName>
        <fullName evidence="7">Cyclochlorotine biosynthesis protein O</fullName>
    </recommendedName>
</protein>
<keyword evidence="4" id="KW-0812">Transmembrane</keyword>
<keyword evidence="6" id="KW-1185">Reference proteome</keyword>
<evidence type="ECO:0000256" key="1">
    <source>
        <dbReference type="ARBA" id="ARBA00004685"/>
    </source>
</evidence>
<dbReference type="PANTHER" id="PTHR33365:SF4">
    <property type="entry name" value="CYCLOCHLOROTINE BIOSYNTHESIS PROTEIN O"/>
    <property type="match status" value="1"/>
</dbReference>
<dbReference type="STRING" id="45235.A0A2K3QQP9"/>
<feature type="region of interest" description="Disordered" evidence="3">
    <location>
        <begin position="1"/>
        <end position="29"/>
    </location>
</feature>
<evidence type="ECO:0008006" key="7">
    <source>
        <dbReference type="Google" id="ProtNLM"/>
    </source>
</evidence>
<evidence type="ECO:0000256" key="4">
    <source>
        <dbReference type="SAM" id="Phobius"/>
    </source>
</evidence>
<sequence>MGVESKEQADYVPVYSDSPLSKSSESLHDDESNKSLLHGFLKSPTRPMSWAKLGFIALAAINTMLLVATVVTLNYPKRSECRTCTEQECAAKTSLYSPLLEPDSGAIEYEHVMFQGALEHKSIYKGTPNKDLDEAWAFITHMNNSVVTGDVLDRIGKSRIAVKYTEEQEPGGKYFVGIEVFHHLHCLNLLRMYTYRDYYDRPENKPAEFTDSEGILRKHVDHCIDMLRQTLICHGDAGIVTYNWVKRYGLYPDFSTQHKCRRLDNIIEWADRHHSTAGDPAEGPDTVWLSQPPE</sequence>
<dbReference type="InterPro" id="IPR021765">
    <property type="entry name" value="UstYa-like"/>
</dbReference>
<dbReference type="OrthoDB" id="3687641at2759"/>
<comment type="similarity">
    <text evidence="2">Belongs to the ustYa family.</text>
</comment>
<evidence type="ECO:0000313" key="5">
    <source>
        <dbReference type="EMBL" id="PNY29866.1"/>
    </source>
</evidence>
<comment type="caution">
    <text evidence="5">The sequence shown here is derived from an EMBL/GenBank/DDBJ whole genome shotgun (WGS) entry which is preliminary data.</text>
</comment>
<feature type="transmembrane region" description="Helical" evidence="4">
    <location>
        <begin position="53"/>
        <end position="75"/>
    </location>
</feature>
<organism evidence="5 6">
    <name type="scientific">Tolypocladium capitatum</name>
    <dbReference type="NCBI Taxonomy" id="45235"/>
    <lineage>
        <taxon>Eukaryota</taxon>
        <taxon>Fungi</taxon>
        <taxon>Dikarya</taxon>
        <taxon>Ascomycota</taxon>
        <taxon>Pezizomycotina</taxon>
        <taxon>Sordariomycetes</taxon>
        <taxon>Hypocreomycetidae</taxon>
        <taxon>Hypocreales</taxon>
        <taxon>Ophiocordycipitaceae</taxon>
        <taxon>Tolypocladium</taxon>
    </lineage>
</organism>
<keyword evidence="4" id="KW-0472">Membrane</keyword>
<evidence type="ECO:0000313" key="6">
    <source>
        <dbReference type="Proteomes" id="UP000236621"/>
    </source>
</evidence>
<dbReference type="AlphaFoldDB" id="A0A2K3QQP9"/>
<feature type="region of interest" description="Disordered" evidence="3">
    <location>
        <begin position="275"/>
        <end position="294"/>
    </location>
</feature>
<dbReference type="Proteomes" id="UP000236621">
    <property type="component" value="Unassembled WGS sequence"/>
</dbReference>
<keyword evidence="4" id="KW-1133">Transmembrane helix</keyword>
<proteinExistence type="inferred from homology"/>
<name>A0A2K3QQP9_9HYPO</name>
<accession>A0A2K3QQP9</accession>
<dbReference type="PANTHER" id="PTHR33365">
    <property type="entry name" value="YALI0B05434P"/>
    <property type="match status" value="1"/>
</dbReference>
<dbReference type="GO" id="GO:0043386">
    <property type="term" value="P:mycotoxin biosynthetic process"/>
    <property type="evidence" value="ECO:0007669"/>
    <property type="project" value="InterPro"/>
</dbReference>
<reference evidence="5 6" key="1">
    <citation type="submission" date="2017-08" db="EMBL/GenBank/DDBJ databases">
        <title>Harnessing the power of phylogenomics to disentangle the directionality and signatures of interkingdom host jumping in the parasitic fungal genus Tolypocladium.</title>
        <authorList>
            <person name="Quandt C.A."/>
            <person name="Patterson W."/>
            <person name="Spatafora J.W."/>
        </authorList>
    </citation>
    <scope>NUCLEOTIDE SEQUENCE [LARGE SCALE GENOMIC DNA]</scope>
    <source>
        <strain evidence="5 6">CBS 113982</strain>
    </source>
</reference>
<evidence type="ECO:0000256" key="3">
    <source>
        <dbReference type="SAM" id="MobiDB-lite"/>
    </source>
</evidence>
<gene>
    <name evidence="5" type="ORF">TCAP_00216</name>
</gene>
<dbReference type="Pfam" id="PF11807">
    <property type="entry name" value="UstYa"/>
    <property type="match status" value="1"/>
</dbReference>
<comment type="pathway">
    <text evidence="1">Mycotoxin biosynthesis.</text>
</comment>
<dbReference type="EMBL" id="NRSZ01000034">
    <property type="protein sequence ID" value="PNY29866.1"/>
    <property type="molecule type" value="Genomic_DNA"/>
</dbReference>